<evidence type="ECO:0000313" key="4">
    <source>
        <dbReference type="Proteomes" id="UP000319801"/>
    </source>
</evidence>
<feature type="compositionally biased region" description="Low complexity" evidence="1">
    <location>
        <begin position="65"/>
        <end position="90"/>
    </location>
</feature>
<organism evidence="3 4">
    <name type="scientific">Bagarius yarrelli</name>
    <name type="common">Goonch</name>
    <name type="synonym">Bagrus yarrelli</name>
    <dbReference type="NCBI Taxonomy" id="175774"/>
    <lineage>
        <taxon>Eukaryota</taxon>
        <taxon>Metazoa</taxon>
        <taxon>Chordata</taxon>
        <taxon>Craniata</taxon>
        <taxon>Vertebrata</taxon>
        <taxon>Euteleostomi</taxon>
        <taxon>Actinopterygii</taxon>
        <taxon>Neopterygii</taxon>
        <taxon>Teleostei</taxon>
        <taxon>Ostariophysi</taxon>
        <taxon>Siluriformes</taxon>
        <taxon>Sisoridae</taxon>
        <taxon>Sisorinae</taxon>
        <taxon>Bagarius</taxon>
    </lineage>
</organism>
<reference evidence="3 4" key="1">
    <citation type="journal article" date="2019" name="Genome Biol. Evol.">
        <title>Whole-Genome Sequencing of the Giant Devil Catfish, Bagarius yarrelli.</title>
        <authorList>
            <person name="Jiang W."/>
            <person name="Lv Y."/>
            <person name="Cheng L."/>
            <person name="Yang K."/>
            <person name="Chao B."/>
            <person name="Wang X."/>
            <person name="Li Y."/>
            <person name="Pan X."/>
            <person name="You X."/>
            <person name="Zhang Y."/>
            <person name="Yang J."/>
            <person name="Li J."/>
            <person name="Zhang X."/>
            <person name="Liu S."/>
            <person name="Sun C."/>
            <person name="Yang J."/>
            <person name="Shi Q."/>
        </authorList>
    </citation>
    <scope>NUCLEOTIDE SEQUENCE [LARGE SCALE GENOMIC DNA]</scope>
    <source>
        <strain evidence="3">JWS20170419001</strain>
        <tissue evidence="3">Muscle</tissue>
    </source>
</reference>
<comment type="caution">
    <text evidence="3">The sequence shown here is derived from an EMBL/GenBank/DDBJ whole genome shotgun (WGS) entry which is preliminary data.</text>
</comment>
<evidence type="ECO:0008006" key="5">
    <source>
        <dbReference type="Google" id="ProtNLM"/>
    </source>
</evidence>
<feature type="signal peptide" evidence="2">
    <location>
        <begin position="1"/>
        <end position="21"/>
    </location>
</feature>
<keyword evidence="4" id="KW-1185">Reference proteome</keyword>
<sequence>MKLQTFILLALLLSFSSTAPGSPFLPPFLIQSQPELLLPPQVVNFGSQIPGAFLPLQQNLPQFLLPTLQQETPTGSVNPNNPNNPLSTPNGPDPAQVSQTDSVDLPEELVLLFIT</sequence>
<evidence type="ECO:0000256" key="2">
    <source>
        <dbReference type="SAM" id="SignalP"/>
    </source>
</evidence>
<accession>A0A556V460</accession>
<gene>
    <name evidence="3" type="ORF">Baya_12803</name>
</gene>
<proteinExistence type="predicted"/>
<feature type="chain" id="PRO_5021784130" description="Apin" evidence="2">
    <location>
        <begin position="22"/>
        <end position="115"/>
    </location>
</feature>
<protein>
    <recommendedName>
        <fullName evidence="5">Apin</fullName>
    </recommendedName>
</protein>
<dbReference type="Proteomes" id="UP000319801">
    <property type="component" value="Unassembled WGS sequence"/>
</dbReference>
<evidence type="ECO:0000313" key="3">
    <source>
        <dbReference type="EMBL" id="TSU11347.1"/>
    </source>
</evidence>
<evidence type="ECO:0000256" key="1">
    <source>
        <dbReference type="SAM" id="MobiDB-lite"/>
    </source>
</evidence>
<name>A0A556V460_BAGYA</name>
<feature type="region of interest" description="Disordered" evidence="1">
    <location>
        <begin position="65"/>
        <end position="103"/>
    </location>
</feature>
<dbReference type="AlphaFoldDB" id="A0A556V460"/>
<dbReference type="OrthoDB" id="8862784at2759"/>
<keyword evidence="2" id="KW-0732">Signal</keyword>
<dbReference type="EMBL" id="VCAZ01000115">
    <property type="protein sequence ID" value="TSU11347.1"/>
    <property type="molecule type" value="Genomic_DNA"/>
</dbReference>